<dbReference type="AlphaFoldDB" id="A0A4D9D0V9"/>
<comment type="caution">
    <text evidence="1">The sequence shown here is derived from an EMBL/GenBank/DDBJ whole genome shotgun (WGS) entry which is preliminary data.</text>
</comment>
<evidence type="ECO:0000313" key="2">
    <source>
        <dbReference type="Proteomes" id="UP000355283"/>
    </source>
</evidence>
<protein>
    <submittedName>
        <fullName evidence="1">Uncharacterized protein</fullName>
    </submittedName>
</protein>
<sequence length="120" mass="13124">MAVEEPPEEVYGILGRPVSFSPLQLPNPSSAILLDRSSTYSAFSCRLRLSLLSPVQQALLDLKARELQNKRIPGGLVSFQEVLPLADIMVDLREGKEEGLEGWRGRQGAYDGARTGGREG</sequence>
<dbReference type="Proteomes" id="UP000355283">
    <property type="component" value="Unassembled WGS sequence"/>
</dbReference>
<accession>A0A4D9D0V9</accession>
<dbReference type="EMBL" id="SDOX01000118">
    <property type="protein sequence ID" value="TFJ82299.1"/>
    <property type="molecule type" value="Genomic_DNA"/>
</dbReference>
<gene>
    <name evidence="1" type="ORF">NSK_006418</name>
</gene>
<proteinExistence type="predicted"/>
<reference evidence="1 2" key="1">
    <citation type="submission" date="2019-01" db="EMBL/GenBank/DDBJ databases">
        <title>Nuclear Genome Assembly of the Microalgal Biofuel strain Nannochloropsis salina CCMP1776.</title>
        <authorList>
            <person name="Hovde B."/>
        </authorList>
    </citation>
    <scope>NUCLEOTIDE SEQUENCE [LARGE SCALE GENOMIC DNA]</scope>
    <source>
        <strain evidence="1 2">CCMP1776</strain>
    </source>
</reference>
<organism evidence="1 2">
    <name type="scientific">Nannochloropsis salina CCMP1776</name>
    <dbReference type="NCBI Taxonomy" id="1027361"/>
    <lineage>
        <taxon>Eukaryota</taxon>
        <taxon>Sar</taxon>
        <taxon>Stramenopiles</taxon>
        <taxon>Ochrophyta</taxon>
        <taxon>Eustigmatophyceae</taxon>
        <taxon>Eustigmatales</taxon>
        <taxon>Monodopsidaceae</taxon>
        <taxon>Microchloropsis</taxon>
        <taxon>Microchloropsis salina</taxon>
    </lineage>
</organism>
<keyword evidence="2" id="KW-1185">Reference proteome</keyword>
<evidence type="ECO:0000313" key="1">
    <source>
        <dbReference type="EMBL" id="TFJ82299.1"/>
    </source>
</evidence>
<name>A0A4D9D0V9_9STRA</name>